<dbReference type="Pfam" id="PF08205">
    <property type="entry name" value="C2-set_2"/>
    <property type="match status" value="1"/>
</dbReference>
<feature type="domain" description="Ig-like" evidence="7">
    <location>
        <begin position="239"/>
        <end position="323"/>
    </location>
</feature>
<sequence length="354" mass="38589">MRCGLLWLIGVLWMTLSSGVKTQNVKVLREIEVFPGETIHLRCQFVKSGSIKLTQVSWIYESPDGVRGNIAVFHPTYRESFPESAVKGRVRFVLASLETPSIEIDNAQKTDEGKYTCEYATYPSGQEVGTTTLTVLSKSNNSASPVTVRAGSSAVVVARCEAAQGKPAATITWVSSANGNYNSTSKEEPDGTVTVKSEYRLVPTPADNGREISCEVTQRTQDSFHPQSFPVKLTVEYPPSVKIEGYDENWYMGRADVALTCQADANPVPAMLSWTVASGSVPSTVQVYGNKLHVKKVDESVNTTFVCEVKNRLGSGKNQLTVKVFVRDAGGPGPATSYLLHFFTGVFFVLACYL</sequence>
<dbReference type="InterPro" id="IPR007110">
    <property type="entry name" value="Ig-like_dom"/>
</dbReference>
<dbReference type="Gene3D" id="2.60.40.10">
    <property type="entry name" value="Immunoglobulins"/>
    <property type="match status" value="3"/>
</dbReference>
<organism evidence="8 9">
    <name type="scientific">Chanos chanos</name>
    <name type="common">Milkfish</name>
    <name type="synonym">Mugil chanos</name>
    <dbReference type="NCBI Taxonomy" id="29144"/>
    <lineage>
        <taxon>Eukaryota</taxon>
        <taxon>Metazoa</taxon>
        <taxon>Chordata</taxon>
        <taxon>Craniata</taxon>
        <taxon>Vertebrata</taxon>
        <taxon>Euteleostomi</taxon>
        <taxon>Actinopterygii</taxon>
        <taxon>Neopterygii</taxon>
        <taxon>Teleostei</taxon>
        <taxon>Ostariophysi</taxon>
        <taxon>Gonorynchiformes</taxon>
        <taxon>Chanidae</taxon>
        <taxon>Chanos</taxon>
    </lineage>
</organism>
<dbReference type="PANTHER" id="PTHR47387">
    <property type="entry name" value="NECTIN-2"/>
    <property type="match status" value="1"/>
</dbReference>
<evidence type="ECO:0000256" key="4">
    <source>
        <dbReference type="ARBA" id="ARBA00023136"/>
    </source>
</evidence>
<feature type="chain" id="PRO_5027057631" evidence="6">
    <location>
        <begin position="20"/>
        <end position="354"/>
    </location>
</feature>
<dbReference type="Pfam" id="PF07686">
    <property type="entry name" value="V-set"/>
    <property type="match status" value="1"/>
</dbReference>
<dbReference type="GeneID" id="115820830"/>
<dbReference type="InterPro" id="IPR036179">
    <property type="entry name" value="Ig-like_dom_sf"/>
</dbReference>
<reference evidence="9" key="1">
    <citation type="submission" date="2025-08" db="UniProtKB">
        <authorList>
            <consortium name="RefSeq"/>
        </authorList>
    </citation>
    <scope>IDENTIFICATION</scope>
</reference>
<evidence type="ECO:0000256" key="3">
    <source>
        <dbReference type="ARBA" id="ARBA00022989"/>
    </source>
</evidence>
<keyword evidence="5" id="KW-1015">Disulfide bond</keyword>
<dbReference type="OrthoDB" id="6413693at2759"/>
<keyword evidence="8" id="KW-1185">Reference proteome</keyword>
<keyword evidence="4" id="KW-0472">Membrane</keyword>
<evidence type="ECO:0000256" key="1">
    <source>
        <dbReference type="ARBA" id="ARBA00004167"/>
    </source>
</evidence>
<comment type="subcellular location">
    <subcellularLocation>
        <location evidence="1">Membrane</location>
        <topology evidence="1">Single-pass membrane protein</topology>
    </subcellularLocation>
</comment>
<dbReference type="InterPro" id="IPR013162">
    <property type="entry name" value="CD80_C2-set"/>
</dbReference>
<dbReference type="SUPFAM" id="SSF48726">
    <property type="entry name" value="Immunoglobulin"/>
    <property type="match status" value="3"/>
</dbReference>
<feature type="signal peptide" evidence="6">
    <location>
        <begin position="1"/>
        <end position="19"/>
    </location>
</feature>
<dbReference type="AlphaFoldDB" id="A0A6J2WAJ3"/>
<dbReference type="InterPro" id="IPR013783">
    <property type="entry name" value="Ig-like_fold"/>
</dbReference>
<dbReference type="Proteomes" id="UP000504632">
    <property type="component" value="Chromosome 1"/>
</dbReference>
<keyword evidence="2" id="KW-0812">Transmembrane</keyword>
<keyword evidence="3" id="KW-1133">Transmembrane helix</keyword>
<proteinExistence type="predicted"/>
<name>A0A6J2WAJ3_CHACN</name>
<evidence type="ECO:0000259" key="7">
    <source>
        <dbReference type="PROSITE" id="PS50835"/>
    </source>
</evidence>
<evidence type="ECO:0000256" key="2">
    <source>
        <dbReference type="ARBA" id="ARBA00022692"/>
    </source>
</evidence>
<dbReference type="SMART" id="SM00406">
    <property type="entry name" value="IGv"/>
    <property type="match status" value="1"/>
</dbReference>
<dbReference type="RefSeq" id="XP_030640381.1">
    <property type="nucleotide sequence ID" value="XM_030784521.1"/>
</dbReference>
<dbReference type="SMART" id="SM00409">
    <property type="entry name" value="IG"/>
    <property type="match status" value="3"/>
</dbReference>
<dbReference type="GO" id="GO:0016020">
    <property type="term" value="C:membrane"/>
    <property type="evidence" value="ECO:0007669"/>
    <property type="project" value="UniProtKB-SubCell"/>
</dbReference>
<evidence type="ECO:0000313" key="8">
    <source>
        <dbReference type="Proteomes" id="UP000504632"/>
    </source>
</evidence>
<dbReference type="PANTHER" id="PTHR47387:SF1">
    <property type="entry name" value="NECTIN-2"/>
    <property type="match status" value="1"/>
</dbReference>
<dbReference type="PROSITE" id="PS50835">
    <property type="entry name" value="IG_LIKE"/>
    <property type="match status" value="3"/>
</dbReference>
<accession>A0A6J2WAJ3</accession>
<feature type="domain" description="Ig-like" evidence="7">
    <location>
        <begin position="137"/>
        <end position="225"/>
    </location>
</feature>
<dbReference type="InParanoid" id="A0A6J2WAJ3"/>
<protein>
    <submittedName>
        <fullName evidence="9">Nectin-2-like</fullName>
    </submittedName>
</protein>
<gene>
    <name evidence="9" type="primary">LOC115820830</name>
</gene>
<evidence type="ECO:0000256" key="5">
    <source>
        <dbReference type="ARBA" id="ARBA00023157"/>
    </source>
</evidence>
<dbReference type="InterPro" id="IPR003599">
    <property type="entry name" value="Ig_sub"/>
</dbReference>
<evidence type="ECO:0000313" key="9">
    <source>
        <dbReference type="RefSeq" id="XP_030640381.1"/>
    </source>
</evidence>
<evidence type="ECO:0000256" key="6">
    <source>
        <dbReference type="SAM" id="SignalP"/>
    </source>
</evidence>
<feature type="domain" description="Ig-like" evidence="7">
    <location>
        <begin position="22"/>
        <end position="134"/>
    </location>
</feature>
<dbReference type="InterPro" id="IPR052659">
    <property type="entry name" value="Nectin/PVR"/>
</dbReference>
<keyword evidence="6" id="KW-0732">Signal</keyword>
<dbReference type="InterPro" id="IPR013106">
    <property type="entry name" value="Ig_V-set"/>
</dbReference>